<proteinExistence type="predicted"/>
<evidence type="ECO:0000313" key="2">
    <source>
        <dbReference type="Proteomes" id="UP000364291"/>
    </source>
</evidence>
<sequence length="149" mass="16543">MQIILLKGAQGTAKSVIWAPALKLWCEAIGLTVAHVEQVGWHDEEYRTLLSANTDIGVYETHSDVDALISARRPVLVAEASIDAHGDYRLTMDFAEIFGSPLLHSLGDMPNAVERGNRHYSITGWRVDDLRHVLIARHHVTLRNVGPSQ</sequence>
<dbReference type="EMBL" id="CABPSX010000003">
    <property type="protein sequence ID" value="VVG70924.1"/>
    <property type="molecule type" value="Genomic_DNA"/>
</dbReference>
<dbReference type="Proteomes" id="UP000364291">
    <property type="component" value="Unassembled WGS sequence"/>
</dbReference>
<reference evidence="1 2" key="1">
    <citation type="submission" date="2019-08" db="EMBL/GenBank/DDBJ databases">
        <authorList>
            <person name="Peeters C."/>
        </authorList>
    </citation>
    <scope>NUCLEOTIDE SEQUENCE [LARGE SCALE GENOMIC DNA]</scope>
    <source>
        <strain evidence="1 2">LMG 18089</strain>
    </source>
</reference>
<dbReference type="AlphaFoldDB" id="A0A5E5P3H8"/>
<dbReference type="RefSeq" id="WP_150728608.1">
    <property type="nucleotide sequence ID" value="NZ_CABPSX010000003.1"/>
</dbReference>
<protein>
    <submittedName>
        <fullName evidence="1">Uncharacterized protein</fullName>
    </submittedName>
</protein>
<evidence type="ECO:0000313" key="1">
    <source>
        <dbReference type="EMBL" id="VVG70924.1"/>
    </source>
</evidence>
<accession>A0A5E5P3H8</accession>
<name>A0A5E5P3H8_9BURK</name>
<organism evidence="1 2">
    <name type="scientific">Pandoraea apista</name>
    <dbReference type="NCBI Taxonomy" id="93218"/>
    <lineage>
        <taxon>Bacteria</taxon>
        <taxon>Pseudomonadati</taxon>
        <taxon>Pseudomonadota</taxon>
        <taxon>Betaproteobacteria</taxon>
        <taxon>Burkholderiales</taxon>
        <taxon>Burkholderiaceae</taxon>
        <taxon>Pandoraea</taxon>
    </lineage>
</organism>
<gene>
    <name evidence="1" type="ORF">PAP18089_01896</name>
</gene>